<accession>A0AC34RFM2</accession>
<name>A0AC34RFM2_9BILA</name>
<reference evidence="2" key="1">
    <citation type="submission" date="2022-11" db="UniProtKB">
        <authorList>
            <consortium name="WormBaseParasite"/>
        </authorList>
    </citation>
    <scope>IDENTIFICATION</scope>
</reference>
<sequence>MDDIPMADASDTEGQSNPFIRHVLTDPMSLDSQYRSDSSEDSSAFASVAMSYSSSCACSSDPEPEFLSAEVLNPRYLRAYYPNVYITPSDFPSFWSLTDRHSNLFVSPDRRTVRYLGRGTDHNDASAVRANSLIPRGCGVYYFEVQIISEEPKSLLGIGICDKSVPLNRLPGWDTHSYGYHGDDGLFFACCGKGSSYGPTFGSGDTVGCGINFATRKMFFTKNGVHLGYTDLEIPLDLEYYPVIGMQAQHEVATANFGQAPYVFDLIEEQKKAAAVTRESFDKLELPSEKVLWMNGALSNWLNHVGYSKTAEAFSKSINMDMLGTKESMERRLDYVRAIRDAKLVLVIDKMEKEFAELFKTNKELLLLLKLQRFIDRNYWSQKVINGEIPPPVPLETNGTSSKMMSRLGPSSSRRKRRSSGSENPDNRVRRTSNRNVATNNGEAMDISNGHSQTKNGCGTTTTIIAERQESSDSADADTEMQDLSSKPRRELFDEEIRGIYRKYYEPTINDARQIMTFMKQIGPISKEMHDLVMRTLDMLSCNMEALREEHADLISQEHRDRVAEAFNRCLIEYDGLPSSRTPIIEIIATIHNMSAELAKNSVGGTQYTKVDQIIFRDSSDSSSESSSGEEETSDEDDDDDDDDEELESEDSSDENSQESDE</sequence>
<dbReference type="Proteomes" id="UP000887576">
    <property type="component" value="Unplaced"/>
</dbReference>
<organism evidence="1 2">
    <name type="scientific">Panagrolaimus sp. JU765</name>
    <dbReference type="NCBI Taxonomy" id="591449"/>
    <lineage>
        <taxon>Eukaryota</taxon>
        <taxon>Metazoa</taxon>
        <taxon>Ecdysozoa</taxon>
        <taxon>Nematoda</taxon>
        <taxon>Chromadorea</taxon>
        <taxon>Rhabditida</taxon>
        <taxon>Tylenchina</taxon>
        <taxon>Panagrolaimomorpha</taxon>
        <taxon>Panagrolaimoidea</taxon>
        <taxon>Panagrolaimidae</taxon>
        <taxon>Panagrolaimus</taxon>
    </lineage>
</organism>
<dbReference type="WBParaSite" id="JU765_v2.g6499.t1">
    <property type="protein sequence ID" value="JU765_v2.g6499.t1"/>
    <property type="gene ID" value="JU765_v2.g6499"/>
</dbReference>
<evidence type="ECO:0000313" key="1">
    <source>
        <dbReference type="Proteomes" id="UP000887576"/>
    </source>
</evidence>
<proteinExistence type="predicted"/>
<evidence type="ECO:0000313" key="2">
    <source>
        <dbReference type="WBParaSite" id="JU765_v2.g6499.t1"/>
    </source>
</evidence>
<protein>
    <submittedName>
        <fullName evidence="2">B30.2/SPRY domain-containing protein</fullName>
    </submittedName>
</protein>